<dbReference type="EMBL" id="LSRX01000714">
    <property type="protein sequence ID" value="OLP90386.1"/>
    <property type="molecule type" value="Genomic_DNA"/>
</dbReference>
<feature type="compositionally biased region" description="Polar residues" evidence="3">
    <location>
        <begin position="733"/>
        <end position="744"/>
    </location>
</feature>
<dbReference type="OrthoDB" id="413760at2759"/>
<evidence type="ECO:0000256" key="2">
    <source>
        <dbReference type="SAM" id="Coils"/>
    </source>
</evidence>
<dbReference type="SUPFAM" id="SSF53098">
    <property type="entry name" value="Ribonuclease H-like"/>
    <property type="match status" value="1"/>
</dbReference>
<keyword evidence="6" id="KW-1185">Reference proteome</keyword>
<dbReference type="InterPro" id="IPR001878">
    <property type="entry name" value="Znf_CCHC"/>
</dbReference>
<evidence type="ECO:0000313" key="5">
    <source>
        <dbReference type="EMBL" id="OLP90386.1"/>
    </source>
</evidence>
<keyword evidence="1" id="KW-0862">Zinc</keyword>
<protein>
    <recommendedName>
        <fullName evidence="4">CCHC-type domain-containing protein</fullName>
    </recommendedName>
</protein>
<feature type="coiled-coil region" evidence="2">
    <location>
        <begin position="375"/>
        <end position="416"/>
    </location>
</feature>
<feature type="compositionally biased region" description="Acidic residues" evidence="3">
    <location>
        <begin position="1084"/>
        <end position="1100"/>
    </location>
</feature>
<keyword evidence="1" id="KW-0863">Zinc-finger</keyword>
<comment type="caution">
    <text evidence="5">The sequence shown here is derived from an EMBL/GenBank/DDBJ whole genome shotgun (WGS) entry which is preliminary data.</text>
</comment>
<dbReference type="GO" id="GO:0003676">
    <property type="term" value="F:nucleic acid binding"/>
    <property type="evidence" value="ECO:0007669"/>
    <property type="project" value="InterPro"/>
</dbReference>
<gene>
    <name evidence="5" type="ORF">AK812_SmicGene28040</name>
</gene>
<dbReference type="InterPro" id="IPR036397">
    <property type="entry name" value="RNaseH_sf"/>
</dbReference>
<dbReference type="InterPro" id="IPR036875">
    <property type="entry name" value="Znf_CCHC_sf"/>
</dbReference>
<dbReference type="Gene3D" id="3.30.420.10">
    <property type="entry name" value="Ribonuclease H-like superfamily/Ribonuclease H"/>
    <property type="match status" value="1"/>
</dbReference>
<dbReference type="GO" id="GO:0008270">
    <property type="term" value="F:zinc ion binding"/>
    <property type="evidence" value="ECO:0007669"/>
    <property type="project" value="UniProtKB-KW"/>
</dbReference>
<reference evidence="5 6" key="1">
    <citation type="submission" date="2016-02" db="EMBL/GenBank/DDBJ databases">
        <title>Genome analysis of coral dinoflagellate symbionts highlights evolutionary adaptations to a symbiotic lifestyle.</title>
        <authorList>
            <person name="Aranda M."/>
            <person name="Li Y."/>
            <person name="Liew Y.J."/>
            <person name="Baumgarten S."/>
            <person name="Simakov O."/>
            <person name="Wilson M."/>
            <person name="Piel J."/>
            <person name="Ashoor H."/>
            <person name="Bougouffa S."/>
            <person name="Bajic V.B."/>
            <person name="Ryu T."/>
            <person name="Ravasi T."/>
            <person name="Bayer T."/>
            <person name="Micklem G."/>
            <person name="Kim H."/>
            <person name="Bhak J."/>
            <person name="Lajeunesse T.C."/>
            <person name="Voolstra C.R."/>
        </authorList>
    </citation>
    <scope>NUCLEOTIDE SEQUENCE [LARGE SCALE GENOMIC DNA]</scope>
    <source>
        <strain evidence="5 6">CCMP2467</strain>
    </source>
</reference>
<dbReference type="InterPro" id="IPR012337">
    <property type="entry name" value="RNaseH-like_sf"/>
</dbReference>
<dbReference type="Pfam" id="PF00098">
    <property type="entry name" value="zf-CCHC"/>
    <property type="match status" value="1"/>
</dbReference>
<sequence>MMSQDEFCSKLKPAKIPAGKLWLTATRLDIIADVSYLQTQVTQARVKHLKEANAIVARAKAEVGNNLGLHFRRLRPPLRLACIHDSSAAGSTKQYAQEGVLVLLMEDRIGDLNGDMEKTLADNETVIMGGAAHILWGHGAKAKRISYSTSHAETLAAVSGLETSSLVAVRLAEVLYMSKRPSIQGLLACQEGGELASGDKSVPQDKGQRLYILAFREARLHGRVRWLALTPTQSMTADGLTKSMVAPPLMALLSTGVVQFYNHGDHKMILRRLPQVTHVTEEQLHLTDKELIKMAYVMFLLLDDSERIDDVNNDWSWLTTIICLILGIEWTLWGALKYWWSRCQRRWLHRHAAATTYHMNDDTTTDDMDVDTAALDADEQLIEQLRSRIITLEREVAHLQNLRENAYRTIQNLDAQIREPKFSGKELYATTATGKTWHSRRRACAAALKLHSAGTESQAAHLHEGPAAGWGIREADVGVDEALRLAREALEACLWDVVSDLVQAFPSLAGVLNLTGVSVQSRRRLRWLHRAKGETLSVVPQSFITRLREAAQSAKPTRALAACGGSEELRMCCLQLLAEEGLLSLAEQTAGNWWLPFHPTEEHRKLQAQRAKGFFRLPCGVRITFVSSTAAAQAAFARLRGLKRVGLDVEGSQEAALVQLAAEEEVFVFDTLALRDDTTAAEAYADFLKQDGLQSYYDNFGEAAVNDWEGQSTPPPANRWRRWHSGTGGLSSGDRTSPGFSSGYESEEKSVEPRSTGWDGWAEDGSWKGTANEAFGARGPGKGWARQRPGFHENWSWRSGSGGGPASRTFGGETVDLEGSIRDSVDAPEEGENKGQVKIAGEHAGERKGPGRVSNTYPPVFRARPQESYQEWKRGVEFWIGGEGLQLPVELIGPRMMVQLKDRAAQLVKHLTIKDVNGVNGKEVIFRELEKSPLIKQVDRHRVDEHRRRLMQLSRAAGESMESYVTRASVYRSHLLGVDESMAMGEAFYVGHLVDHARLTKRDRAMIKTKAGDMTDEGKVVAAIIELASELDGENGFPVGQSEPNLAKNGEEWLLQREPRGRVVSGQPGGKGARSVFVAEMDEVPGEDGEDLAEGPEDGGGELGPPELVYLEHEAFGTQYKARQKIAEVRKLRQYYQKPDTEEKKRWLSEQMKKNPCHACGQYGHWSRECPSKVQAALVTRSRSTAAPSSPPPPAAEASEEAEWALLASLCSKGASVGHRGSKASGQYMKGSESLVVVNHALSTVSMSLHEVCWSLKALSFKVILDIGCMRSVVGVGWATEVIGRWREEGRWHRVEKEVEAFRFGDGEVLYSRYRVEFVGTFAGKEVVFGFSVVDGVCPPPVFAVGMHSVGHYHRLRASHFVVAEVGRQVVWDGAR</sequence>
<dbReference type="SUPFAM" id="SSF57756">
    <property type="entry name" value="Retrovirus zinc finger-like domains"/>
    <property type="match status" value="1"/>
</dbReference>
<keyword evidence="2" id="KW-0175">Coiled coil</keyword>
<accession>A0A1Q9D5L8</accession>
<dbReference type="Proteomes" id="UP000186817">
    <property type="component" value="Unassembled WGS sequence"/>
</dbReference>
<feature type="region of interest" description="Disordered" evidence="3">
    <location>
        <begin position="778"/>
        <end position="813"/>
    </location>
</feature>
<evidence type="ECO:0000256" key="1">
    <source>
        <dbReference type="PROSITE-ProRule" id="PRU00047"/>
    </source>
</evidence>
<dbReference type="Gene3D" id="4.10.60.10">
    <property type="entry name" value="Zinc finger, CCHC-type"/>
    <property type="match status" value="1"/>
</dbReference>
<proteinExistence type="predicted"/>
<feature type="region of interest" description="Disordered" evidence="3">
    <location>
        <begin position="1084"/>
        <end position="1104"/>
    </location>
</feature>
<dbReference type="SMART" id="SM00343">
    <property type="entry name" value="ZnF_C2HC"/>
    <property type="match status" value="1"/>
</dbReference>
<feature type="domain" description="CCHC-type" evidence="4">
    <location>
        <begin position="1157"/>
        <end position="1172"/>
    </location>
</feature>
<evidence type="ECO:0000259" key="4">
    <source>
        <dbReference type="PROSITE" id="PS50158"/>
    </source>
</evidence>
<dbReference type="PROSITE" id="PS50158">
    <property type="entry name" value="ZF_CCHC"/>
    <property type="match status" value="1"/>
</dbReference>
<organism evidence="5 6">
    <name type="scientific">Symbiodinium microadriaticum</name>
    <name type="common">Dinoflagellate</name>
    <name type="synonym">Zooxanthella microadriatica</name>
    <dbReference type="NCBI Taxonomy" id="2951"/>
    <lineage>
        <taxon>Eukaryota</taxon>
        <taxon>Sar</taxon>
        <taxon>Alveolata</taxon>
        <taxon>Dinophyceae</taxon>
        <taxon>Suessiales</taxon>
        <taxon>Symbiodiniaceae</taxon>
        <taxon>Symbiodinium</taxon>
    </lineage>
</organism>
<name>A0A1Q9D5L8_SYMMI</name>
<feature type="region of interest" description="Disordered" evidence="3">
    <location>
        <begin position="708"/>
        <end position="764"/>
    </location>
</feature>
<evidence type="ECO:0000256" key="3">
    <source>
        <dbReference type="SAM" id="MobiDB-lite"/>
    </source>
</evidence>
<evidence type="ECO:0000313" key="6">
    <source>
        <dbReference type="Proteomes" id="UP000186817"/>
    </source>
</evidence>
<keyword evidence="1" id="KW-0479">Metal-binding</keyword>